<feature type="region of interest" description="Disordered" evidence="1">
    <location>
        <begin position="100"/>
        <end position="121"/>
    </location>
</feature>
<dbReference type="EMBL" id="HBHP01023442">
    <property type="protein sequence ID" value="CAD9770586.1"/>
    <property type="molecule type" value="Transcribed_RNA"/>
</dbReference>
<proteinExistence type="predicted"/>
<feature type="domain" description="CCD97-like C-terminal" evidence="2">
    <location>
        <begin position="61"/>
        <end position="286"/>
    </location>
</feature>
<name>A0A7S2TV77_9EUKA</name>
<dbReference type="InterPro" id="IPR040233">
    <property type="entry name" value="CCD97-like_C"/>
</dbReference>
<gene>
    <name evidence="3" type="ORF">LSP00402_LOCUS14572</name>
</gene>
<accession>A0A7S2TV77</accession>
<reference evidence="3" key="1">
    <citation type="submission" date="2021-01" db="EMBL/GenBank/DDBJ databases">
        <authorList>
            <person name="Corre E."/>
            <person name="Pelletier E."/>
            <person name="Niang G."/>
            <person name="Scheremetjew M."/>
            <person name="Finn R."/>
            <person name="Kale V."/>
            <person name="Holt S."/>
            <person name="Cochrane G."/>
            <person name="Meng A."/>
            <person name="Brown T."/>
            <person name="Cohen L."/>
        </authorList>
    </citation>
    <scope>NUCLEOTIDE SEQUENCE</scope>
    <source>
        <strain evidence="3">CCMP622</strain>
    </source>
</reference>
<sequence>MWFLLNYGDLLTGSGLNHLKDTLNVAVASGAEPWCMDMARIQQWIAIKEQHLRSHRVVVRNRRYEKMKQLENQGYFLEEQMKRRAPELYNEIIGRFRPPASSKLPQPFTTPHHGKKQGGDVKEKVVVSDTASTTTTAAARGSGRLIDSSVLVDGFVNGPKRRLSHLLSDRCSRGRTNEYSSNEGTGAVDAKSRDLKQQEAEQESGSEAMRNAMDSTDMDIGTWYAGGWDVKEASFEDRRSVLVSIMKQRFVQGRESEVDYTKIDDDASLDNYEEMARDAQERWFDDQPWD</sequence>
<evidence type="ECO:0000256" key="1">
    <source>
        <dbReference type="SAM" id="MobiDB-lite"/>
    </source>
</evidence>
<dbReference type="InterPro" id="IPR018613">
    <property type="entry name" value="Ccdc97-like"/>
</dbReference>
<dbReference type="Pfam" id="PF09747">
    <property type="entry name" value="CCD97-like_C"/>
    <property type="match status" value="1"/>
</dbReference>
<dbReference type="PANTHER" id="PTHR31840">
    <property type="entry name" value="COILED-COIL DOMAIN-CONTAINING PROTEIN 97"/>
    <property type="match status" value="1"/>
</dbReference>
<organism evidence="3">
    <name type="scientific">Lotharella oceanica</name>
    <dbReference type="NCBI Taxonomy" id="641309"/>
    <lineage>
        <taxon>Eukaryota</taxon>
        <taxon>Sar</taxon>
        <taxon>Rhizaria</taxon>
        <taxon>Cercozoa</taxon>
        <taxon>Chlorarachniophyceae</taxon>
        <taxon>Lotharella</taxon>
    </lineage>
</organism>
<evidence type="ECO:0000259" key="2">
    <source>
        <dbReference type="Pfam" id="PF09747"/>
    </source>
</evidence>
<dbReference type="AlphaFoldDB" id="A0A7S2TV77"/>
<protein>
    <recommendedName>
        <fullName evidence="2">CCD97-like C-terminal domain-containing protein</fullName>
    </recommendedName>
</protein>
<feature type="region of interest" description="Disordered" evidence="1">
    <location>
        <begin position="173"/>
        <end position="210"/>
    </location>
</feature>
<evidence type="ECO:0000313" key="3">
    <source>
        <dbReference type="EMBL" id="CAD9770586.1"/>
    </source>
</evidence>
<feature type="compositionally biased region" description="Basic and acidic residues" evidence="1">
    <location>
        <begin position="190"/>
        <end position="199"/>
    </location>
</feature>
<dbReference type="PANTHER" id="PTHR31840:SF1">
    <property type="entry name" value="COILED-COIL DOMAIN-CONTAINING PROTEIN 97"/>
    <property type="match status" value="1"/>
</dbReference>